<dbReference type="AlphaFoldDB" id="L8GU03"/>
<accession>L8GU03</accession>
<gene>
    <name evidence="2" type="ORF">ACA1_028730</name>
</gene>
<dbReference type="RefSeq" id="XP_004338445.1">
    <property type="nucleotide sequence ID" value="XM_004338397.1"/>
</dbReference>
<dbReference type="KEGG" id="acan:ACA1_028730"/>
<protein>
    <submittedName>
        <fullName evidence="2">Uncharacterized protein</fullName>
    </submittedName>
</protein>
<sequence>MQGRTAALLLFVAFVLAVSYQLSKTYCPTDLPSSSDDHLPRTLPEDLMDEEMVEGGGDGAGDDEENDGLSDDITFLFAIINMNRKTHMGIENYTFEADYLEQLKGFLTNFRPEKVQIIIQKKYYDYVKDHLYDGVHVRFVEVEELRAWKFYNSMETIRQSDWWINRTPWLQNVPQGYSDLYNPIVSHKLLWLRDLSVLNPFKTRYFVWLDSGGICTPRLNPFSGMHLNEFKPKVKFYLDKVFITLTGYAIGNELHGCYREAMLKLTHDVSPCYIAKGWLMGGQRKPLERVAALYEYVINKTLELGCLGTEETLLTMCYYRRPDLFHVHHNIERLDGPFDEGGDEKTELFTEKAMREEGTVDDD</sequence>
<dbReference type="Proteomes" id="UP000011083">
    <property type="component" value="Unassembled WGS sequence"/>
</dbReference>
<evidence type="ECO:0000313" key="2">
    <source>
        <dbReference type="EMBL" id="ELR16432.1"/>
    </source>
</evidence>
<dbReference type="OrthoDB" id="2822at2759"/>
<proteinExistence type="predicted"/>
<feature type="chain" id="PRO_5003989827" evidence="1">
    <location>
        <begin position="18"/>
        <end position="363"/>
    </location>
</feature>
<evidence type="ECO:0000313" key="3">
    <source>
        <dbReference type="Proteomes" id="UP000011083"/>
    </source>
</evidence>
<name>L8GU03_ACACF</name>
<dbReference type="VEuPathDB" id="AmoebaDB:ACA1_028730"/>
<dbReference type="InterPro" id="IPR011735">
    <property type="entry name" value="WlaTC/HtrL_glycosyltransf"/>
</dbReference>
<evidence type="ECO:0000256" key="1">
    <source>
        <dbReference type="SAM" id="SignalP"/>
    </source>
</evidence>
<dbReference type="GeneID" id="14917121"/>
<keyword evidence="3" id="KW-1185">Reference proteome</keyword>
<organism evidence="2 3">
    <name type="scientific">Acanthamoeba castellanii (strain ATCC 30010 / Neff)</name>
    <dbReference type="NCBI Taxonomy" id="1257118"/>
    <lineage>
        <taxon>Eukaryota</taxon>
        <taxon>Amoebozoa</taxon>
        <taxon>Discosea</taxon>
        <taxon>Longamoebia</taxon>
        <taxon>Centramoebida</taxon>
        <taxon>Acanthamoebidae</taxon>
        <taxon>Acanthamoeba</taxon>
    </lineage>
</organism>
<keyword evidence="1" id="KW-0732">Signal</keyword>
<dbReference type="EMBL" id="KB007995">
    <property type="protein sequence ID" value="ELR16432.1"/>
    <property type="molecule type" value="Genomic_DNA"/>
</dbReference>
<dbReference type="Pfam" id="PF09612">
    <property type="entry name" value="HtrL_YibB"/>
    <property type="match status" value="1"/>
</dbReference>
<reference evidence="2 3" key="1">
    <citation type="journal article" date="2013" name="Genome Biol.">
        <title>Genome of Acanthamoeba castellanii highlights extensive lateral gene transfer and early evolution of tyrosine kinase signaling.</title>
        <authorList>
            <person name="Clarke M."/>
            <person name="Lohan A.J."/>
            <person name="Liu B."/>
            <person name="Lagkouvardos I."/>
            <person name="Roy S."/>
            <person name="Zafar N."/>
            <person name="Bertelli C."/>
            <person name="Schilde C."/>
            <person name="Kianianmomeni A."/>
            <person name="Burglin T.R."/>
            <person name="Frech C."/>
            <person name="Turcotte B."/>
            <person name="Kopec K.O."/>
            <person name="Synnott J.M."/>
            <person name="Choo C."/>
            <person name="Paponov I."/>
            <person name="Finkler A."/>
            <person name="Soon Heng Tan C."/>
            <person name="Hutchins A.P."/>
            <person name="Weinmeier T."/>
            <person name="Rattei T."/>
            <person name="Chu J.S."/>
            <person name="Gimenez G."/>
            <person name="Irimia M."/>
            <person name="Rigden D.J."/>
            <person name="Fitzpatrick D.A."/>
            <person name="Lorenzo-Morales J."/>
            <person name="Bateman A."/>
            <person name="Chiu C.H."/>
            <person name="Tang P."/>
            <person name="Hegemann P."/>
            <person name="Fromm H."/>
            <person name="Raoult D."/>
            <person name="Greub G."/>
            <person name="Miranda-Saavedra D."/>
            <person name="Chen N."/>
            <person name="Nash P."/>
            <person name="Ginger M.L."/>
            <person name="Horn M."/>
            <person name="Schaap P."/>
            <person name="Caler L."/>
            <person name="Loftus B."/>
        </authorList>
    </citation>
    <scope>NUCLEOTIDE SEQUENCE [LARGE SCALE GENOMIC DNA]</scope>
    <source>
        <strain evidence="2 3">Neff</strain>
    </source>
</reference>
<feature type="signal peptide" evidence="1">
    <location>
        <begin position="1"/>
        <end position="17"/>
    </location>
</feature>